<feature type="transmembrane region" description="Helical" evidence="1">
    <location>
        <begin position="205"/>
        <end position="226"/>
    </location>
</feature>
<dbReference type="KEGG" id="sesp:BN6_07040"/>
<dbReference type="eggNOG" id="ENOG5032Z70">
    <property type="taxonomic scope" value="Bacteria"/>
</dbReference>
<accession>K0JRM5</accession>
<keyword evidence="1" id="KW-0472">Membrane</keyword>
<feature type="transmembrane region" description="Helical" evidence="1">
    <location>
        <begin position="160"/>
        <end position="184"/>
    </location>
</feature>
<dbReference type="PATRIC" id="fig|1179773.3.peg.709"/>
<sequence length="266" mass="27762">MRGSCGGAVPGAASGGLGWSNAGMPFTASHIAAVLPLTRRPLVPSALVAGSMAPDLPYFVLLYPGGGEYTHTWWGLLLVDVPIALAALLVHRALLLEPALALAPAAVRSRVAHLRAPRFGLATAVSALVGSTTHLVWDAFTHHDGWGVRLFPVLERDVLGLPGFALAQWVSTVLGALLVAVWCARRLSRMPRRPVPARFAPPDRPAAVLAALAVFTTVFAALTTTGDNATDLLVSGSITVVTGALAALALYGAWRALRGERATVDH</sequence>
<gene>
    <name evidence="2" type="ordered locus">BN6_07040</name>
</gene>
<proteinExistence type="predicted"/>
<keyword evidence="1" id="KW-1133">Transmembrane helix</keyword>
<name>K0JRM5_SACES</name>
<dbReference type="InterPro" id="IPR025238">
    <property type="entry name" value="DUF4184"/>
</dbReference>
<feature type="transmembrane region" description="Helical" evidence="1">
    <location>
        <begin position="232"/>
        <end position="254"/>
    </location>
</feature>
<reference evidence="2 3" key="1">
    <citation type="journal article" date="2012" name="BMC Genomics">
        <title>Complete genome sequence of Saccharothrix espanaensis DSM 44229T and comparison to the other completely sequenced Pseudonocardiaceae.</title>
        <authorList>
            <person name="Strobel T."/>
            <person name="Al-Dilaimi A."/>
            <person name="Blom J."/>
            <person name="Gessner A."/>
            <person name="Kalinowski J."/>
            <person name="Luzhetska M."/>
            <person name="Puhler A."/>
            <person name="Szczepanowski R."/>
            <person name="Bechthold A."/>
            <person name="Ruckert C."/>
        </authorList>
    </citation>
    <scope>NUCLEOTIDE SEQUENCE [LARGE SCALE GENOMIC DNA]</scope>
    <source>
        <strain evidence="3">ATCC 51144 / DSM 44229 / JCM 9112 / NBRC 15066 / NRRL 15764</strain>
    </source>
</reference>
<feature type="transmembrane region" description="Helical" evidence="1">
    <location>
        <begin position="83"/>
        <end position="107"/>
    </location>
</feature>
<dbReference type="Proteomes" id="UP000006281">
    <property type="component" value="Chromosome"/>
</dbReference>
<dbReference type="HOGENOM" id="CLU_063873_0_0_11"/>
<dbReference type="AlphaFoldDB" id="K0JRM5"/>
<evidence type="ECO:0000313" key="3">
    <source>
        <dbReference type="Proteomes" id="UP000006281"/>
    </source>
</evidence>
<keyword evidence="3" id="KW-1185">Reference proteome</keyword>
<feature type="transmembrane region" description="Helical" evidence="1">
    <location>
        <begin position="119"/>
        <end position="140"/>
    </location>
</feature>
<keyword evidence="1" id="KW-0812">Transmembrane</keyword>
<dbReference type="STRING" id="1179773.BN6_07040"/>
<protein>
    <submittedName>
        <fullName evidence="2">Putative membrane protein</fullName>
    </submittedName>
</protein>
<dbReference type="EMBL" id="HE804045">
    <property type="protein sequence ID" value="CCH28032.1"/>
    <property type="molecule type" value="Genomic_DNA"/>
</dbReference>
<organism evidence="2 3">
    <name type="scientific">Saccharothrix espanaensis (strain ATCC 51144 / DSM 44229 / JCM 9112 / NBRC 15066 / NRRL 15764)</name>
    <dbReference type="NCBI Taxonomy" id="1179773"/>
    <lineage>
        <taxon>Bacteria</taxon>
        <taxon>Bacillati</taxon>
        <taxon>Actinomycetota</taxon>
        <taxon>Actinomycetes</taxon>
        <taxon>Pseudonocardiales</taxon>
        <taxon>Pseudonocardiaceae</taxon>
        <taxon>Saccharothrix</taxon>
    </lineage>
</organism>
<dbReference type="Pfam" id="PF13803">
    <property type="entry name" value="DUF4184"/>
    <property type="match status" value="1"/>
</dbReference>
<evidence type="ECO:0000256" key="1">
    <source>
        <dbReference type="SAM" id="Phobius"/>
    </source>
</evidence>
<evidence type="ECO:0000313" key="2">
    <source>
        <dbReference type="EMBL" id="CCH28032.1"/>
    </source>
</evidence>
<feature type="transmembrane region" description="Helical" evidence="1">
    <location>
        <begin position="42"/>
        <end position="63"/>
    </location>
</feature>